<keyword evidence="4 8" id="KW-0808">Transferase</keyword>
<dbReference type="PANTHER" id="PTHR46383">
    <property type="entry name" value="ASPARTATE AMINOTRANSFERASE"/>
    <property type="match status" value="1"/>
</dbReference>
<dbReference type="InterPro" id="IPR004839">
    <property type="entry name" value="Aminotransferase_I/II_large"/>
</dbReference>
<organism evidence="8 9">
    <name type="scientific">Skeletonema marinoi</name>
    <dbReference type="NCBI Taxonomy" id="267567"/>
    <lineage>
        <taxon>Eukaryota</taxon>
        <taxon>Sar</taxon>
        <taxon>Stramenopiles</taxon>
        <taxon>Ochrophyta</taxon>
        <taxon>Bacillariophyta</taxon>
        <taxon>Coscinodiscophyceae</taxon>
        <taxon>Thalassiosirophycidae</taxon>
        <taxon>Thalassiosirales</taxon>
        <taxon>Skeletonemataceae</taxon>
        <taxon>Skeletonema</taxon>
        <taxon>Skeletonema marinoi-dohrnii complex</taxon>
    </lineage>
</organism>
<evidence type="ECO:0000256" key="1">
    <source>
        <dbReference type="ARBA" id="ARBA00001933"/>
    </source>
</evidence>
<evidence type="ECO:0000256" key="3">
    <source>
        <dbReference type="ARBA" id="ARBA00022576"/>
    </source>
</evidence>
<sequence length="493" mass="55605">MPRGADRRNTAHNIFLKFHRHTAKSMKDLAIEEESEDEDQEFESTPQAEPNSPFEMFHHVMKTGVIYASSRAAKHGFSMLSEDWANMGQGAPETGPLPGAPTRDFHMNIQDAELEYAPTTGDTELRVKVAEYYNHLYRQEKESKYTYENVCIVPGGRAGLTRVMAALGNIQVGYFTPDYTAYQQALGLFMRISPSPVLHRNVHEALLPSEDFAFEAGGRGLGAMLLSNPANPTGQSLEGDELDAYVKIARDLNCCLLMDEFYSHYYYDGENVSPEDGGADDDSNWPKTVSSAKYIDDVNEDPVVIVNGLTKNWRCPGFRVCWLVAPKPIVEMLGSAGSFLDGGANAPLQKLALPLMDLDFIRRDTWALQRHFKMKRDFLLTELPKIGITVKWEPTATFYIWADLSALPAPINDCLCFLEECVKHNVICVPGVFFDINPREIRHLKQSKCINFVRFSYGPPMRNLTKGVEEMGKMISYWRKNQMTSSDYARTSM</sequence>
<evidence type="ECO:0000256" key="4">
    <source>
        <dbReference type="ARBA" id="ARBA00022679"/>
    </source>
</evidence>
<dbReference type="SUPFAM" id="SSF53383">
    <property type="entry name" value="PLP-dependent transferases"/>
    <property type="match status" value="1"/>
</dbReference>
<evidence type="ECO:0000313" key="9">
    <source>
        <dbReference type="Proteomes" id="UP001224775"/>
    </source>
</evidence>
<reference evidence="8" key="1">
    <citation type="submission" date="2023-06" db="EMBL/GenBank/DDBJ databases">
        <title>Survivors Of The Sea: Transcriptome response of Skeletonema marinoi to long-term dormancy.</title>
        <authorList>
            <person name="Pinder M.I.M."/>
            <person name="Kourtchenko O."/>
            <person name="Robertson E.K."/>
            <person name="Larsson T."/>
            <person name="Maumus F."/>
            <person name="Osuna-Cruz C.M."/>
            <person name="Vancaester E."/>
            <person name="Stenow R."/>
            <person name="Vandepoele K."/>
            <person name="Ploug H."/>
            <person name="Bruchert V."/>
            <person name="Godhe A."/>
            <person name="Topel M."/>
        </authorList>
    </citation>
    <scope>NUCLEOTIDE SEQUENCE</scope>
    <source>
        <strain evidence="8">R05AC</strain>
    </source>
</reference>
<dbReference type="EC" id="2.6.1.1" evidence="8"/>
<evidence type="ECO:0000259" key="7">
    <source>
        <dbReference type="Pfam" id="PF00155"/>
    </source>
</evidence>
<feature type="domain" description="Aminotransferase class I/classII large" evidence="7">
    <location>
        <begin position="83"/>
        <end position="442"/>
    </location>
</feature>
<evidence type="ECO:0000313" key="8">
    <source>
        <dbReference type="EMBL" id="KAK1741623.1"/>
    </source>
</evidence>
<dbReference type="Proteomes" id="UP001224775">
    <property type="component" value="Unassembled WGS sequence"/>
</dbReference>
<feature type="compositionally biased region" description="Acidic residues" evidence="6">
    <location>
        <begin position="32"/>
        <end position="42"/>
    </location>
</feature>
<evidence type="ECO:0000256" key="5">
    <source>
        <dbReference type="ARBA" id="ARBA00022898"/>
    </source>
</evidence>
<dbReference type="Pfam" id="PF00155">
    <property type="entry name" value="Aminotran_1_2"/>
    <property type="match status" value="1"/>
</dbReference>
<evidence type="ECO:0000256" key="6">
    <source>
        <dbReference type="SAM" id="MobiDB-lite"/>
    </source>
</evidence>
<dbReference type="PANTHER" id="PTHR46383:SF1">
    <property type="entry name" value="ASPARTATE AMINOTRANSFERASE"/>
    <property type="match status" value="1"/>
</dbReference>
<keyword evidence="9" id="KW-1185">Reference proteome</keyword>
<accession>A0AAD8Y8I6</accession>
<dbReference type="InterPro" id="IPR050596">
    <property type="entry name" value="AspAT/PAT-like"/>
</dbReference>
<gene>
    <name evidence="8" type="ORF">QTG54_007196</name>
</gene>
<dbReference type="GO" id="GO:0030170">
    <property type="term" value="F:pyridoxal phosphate binding"/>
    <property type="evidence" value="ECO:0007669"/>
    <property type="project" value="InterPro"/>
</dbReference>
<proteinExistence type="inferred from homology"/>
<dbReference type="GO" id="GO:0006520">
    <property type="term" value="P:amino acid metabolic process"/>
    <property type="evidence" value="ECO:0007669"/>
    <property type="project" value="InterPro"/>
</dbReference>
<keyword evidence="3 8" id="KW-0032">Aminotransferase</keyword>
<feature type="region of interest" description="Disordered" evidence="6">
    <location>
        <begin position="32"/>
        <end position="52"/>
    </location>
</feature>
<comment type="similarity">
    <text evidence="2">Belongs to the class-I pyridoxal-phosphate-dependent aminotransferase family.</text>
</comment>
<evidence type="ECO:0000256" key="2">
    <source>
        <dbReference type="ARBA" id="ARBA00007441"/>
    </source>
</evidence>
<dbReference type="GO" id="GO:0004069">
    <property type="term" value="F:L-aspartate:2-oxoglutarate aminotransferase activity"/>
    <property type="evidence" value="ECO:0007669"/>
    <property type="project" value="UniProtKB-EC"/>
</dbReference>
<name>A0AAD8Y8I6_9STRA</name>
<comment type="cofactor">
    <cofactor evidence="1">
        <name>pyridoxal 5'-phosphate</name>
        <dbReference type="ChEBI" id="CHEBI:597326"/>
    </cofactor>
</comment>
<dbReference type="AlphaFoldDB" id="A0AAD8Y8I6"/>
<dbReference type="Gene3D" id="3.40.640.10">
    <property type="entry name" value="Type I PLP-dependent aspartate aminotransferase-like (Major domain)"/>
    <property type="match status" value="1"/>
</dbReference>
<comment type="caution">
    <text evidence="8">The sequence shown here is derived from an EMBL/GenBank/DDBJ whole genome shotgun (WGS) entry which is preliminary data.</text>
</comment>
<keyword evidence="5" id="KW-0663">Pyridoxal phosphate</keyword>
<dbReference type="EMBL" id="JATAAI010000012">
    <property type="protein sequence ID" value="KAK1741623.1"/>
    <property type="molecule type" value="Genomic_DNA"/>
</dbReference>
<dbReference type="InterPro" id="IPR015424">
    <property type="entry name" value="PyrdxlP-dep_Trfase"/>
</dbReference>
<protein>
    <submittedName>
        <fullName evidence="8">Aspartate aminotransferase</fullName>
        <ecNumber evidence="8">2.6.1.1</ecNumber>
    </submittedName>
</protein>
<dbReference type="InterPro" id="IPR015421">
    <property type="entry name" value="PyrdxlP-dep_Trfase_major"/>
</dbReference>
<dbReference type="CDD" id="cd00609">
    <property type="entry name" value="AAT_like"/>
    <property type="match status" value="1"/>
</dbReference>